<evidence type="ECO:0000313" key="2">
    <source>
        <dbReference type="Proteomes" id="UP001336250"/>
    </source>
</evidence>
<gene>
    <name evidence="1" type="ORF">V4F39_00740</name>
</gene>
<organism evidence="1 2">
    <name type="scientific">Aquincola agrisoli</name>
    <dbReference type="NCBI Taxonomy" id="3119538"/>
    <lineage>
        <taxon>Bacteria</taxon>
        <taxon>Pseudomonadati</taxon>
        <taxon>Pseudomonadota</taxon>
        <taxon>Betaproteobacteria</taxon>
        <taxon>Burkholderiales</taxon>
        <taxon>Sphaerotilaceae</taxon>
        <taxon>Aquincola</taxon>
    </lineage>
</organism>
<evidence type="ECO:0000313" key="1">
    <source>
        <dbReference type="EMBL" id="MEF7612414.1"/>
    </source>
</evidence>
<dbReference type="EMBL" id="JAZIBG010000003">
    <property type="protein sequence ID" value="MEF7612414.1"/>
    <property type="molecule type" value="Genomic_DNA"/>
</dbReference>
<keyword evidence="2" id="KW-1185">Reference proteome</keyword>
<dbReference type="Pfam" id="PF05137">
    <property type="entry name" value="PilN"/>
    <property type="match status" value="1"/>
</dbReference>
<reference evidence="1 2" key="1">
    <citation type="submission" date="2024-02" db="EMBL/GenBank/DDBJ databases">
        <title>Genome sequence of Aquincola sp. MAHUQ-54.</title>
        <authorList>
            <person name="Huq M.A."/>
        </authorList>
    </citation>
    <scope>NUCLEOTIDE SEQUENCE [LARGE SCALE GENOMIC DNA]</scope>
    <source>
        <strain evidence="1 2">MAHUQ-54</strain>
    </source>
</reference>
<sequence>MTALHLDFLHPRRRLPRAGLVLLAAGVLLAGGVAWQHGRLAADTAALGERLAQANGLANRSRGPLQAENPAQARAQAQALARANTVLASLNQPWNGFFQELESVAHRQVTLLSIQPEADGRRVRLGGEARRYEQVLDYVARLEATDGFAQVFLASHAMREGPGGRTVVFTLSADWVGNAP</sequence>
<dbReference type="AlphaFoldDB" id="A0AAW9PZ48"/>
<accession>A0AAW9PZ48</accession>
<protein>
    <submittedName>
        <fullName evidence="1">PilN domain-containing protein</fullName>
    </submittedName>
</protein>
<dbReference type="RefSeq" id="WP_332287312.1">
    <property type="nucleotide sequence ID" value="NZ_JAZIBG010000003.1"/>
</dbReference>
<dbReference type="Proteomes" id="UP001336250">
    <property type="component" value="Unassembled WGS sequence"/>
</dbReference>
<comment type="caution">
    <text evidence="1">The sequence shown here is derived from an EMBL/GenBank/DDBJ whole genome shotgun (WGS) entry which is preliminary data.</text>
</comment>
<name>A0AAW9PZ48_9BURK</name>
<dbReference type="InterPro" id="IPR007813">
    <property type="entry name" value="PilN"/>
</dbReference>
<proteinExistence type="predicted"/>